<comment type="similarity">
    <text evidence="4">Belongs to the zinc-containing alcohol dehydrogenase family.</text>
</comment>
<evidence type="ECO:0000256" key="1">
    <source>
        <dbReference type="ARBA" id="ARBA00022723"/>
    </source>
</evidence>
<evidence type="ECO:0000313" key="7">
    <source>
        <dbReference type="Proteomes" id="UP000319383"/>
    </source>
</evidence>
<dbReference type="Pfam" id="PF08240">
    <property type="entry name" value="ADH_N"/>
    <property type="match status" value="1"/>
</dbReference>
<dbReference type="Gene3D" id="3.90.180.10">
    <property type="entry name" value="Medium-chain alcohol dehydrogenases, catalytic domain"/>
    <property type="match status" value="1"/>
</dbReference>
<reference evidence="6 7" key="1">
    <citation type="submission" date="2019-02" db="EMBL/GenBank/DDBJ databases">
        <title>Deep-cultivation of Planctomycetes and their phenomic and genomic characterization uncovers novel biology.</title>
        <authorList>
            <person name="Wiegand S."/>
            <person name="Jogler M."/>
            <person name="Boedeker C."/>
            <person name="Pinto D."/>
            <person name="Vollmers J."/>
            <person name="Rivas-Marin E."/>
            <person name="Kohn T."/>
            <person name="Peeters S.H."/>
            <person name="Heuer A."/>
            <person name="Rast P."/>
            <person name="Oberbeckmann S."/>
            <person name="Bunk B."/>
            <person name="Jeske O."/>
            <person name="Meyerdierks A."/>
            <person name="Storesund J.E."/>
            <person name="Kallscheuer N."/>
            <person name="Luecker S."/>
            <person name="Lage O.M."/>
            <person name="Pohl T."/>
            <person name="Merkel B.J."/>
            <person name="Hornburger P."/>
            <person name="Mueller R.-W."/>
            <person name="Bruemmer F."/>
            <person name="Labrenz M."/>
            <person name="Spormann A.M."/>
            <person name="Op den Camp H."/>
            <person name="Overmann J."/>
            <person name="Amann R."/>
            <person name="Jetten M.S.M."/>
            <person name="Mascher T."/>
            <person name="Medema M.H."/>
            <person name="Devos D.P."/>
            <person name="Kaster A.-K."/>
            <person name="Ovreas L."/>
            <person name="Rohde M."/>
            <person name="Galperin M.Y."/>
            <person name="Jogler C."/>
        </authorList>
    </citation>
    <scope>NUCLEOTIDE SEQUENCE [LARGE SCALE GENOMIC DNA]</scope>
    <source>
        <strain evidence="6 7">Mal52</strain>
    </source>
</reference>
<dbReference type="SMART" id="SM00829">
    <property type="entry name" value="PKS_ER"/>
    <property type="match status" value="1"/>
</dbReference>
<evidence type="ECO:0000313" key="6">
    <source>
        <dbReference type="EMBL" id="QDU45502.1"/>
    </source>
</evidence>
<keyword evidence="2 4" id="KW-0862">Zinc</keyword>
<feature type="domain" description="Enoyl reductase (ER)" evidence="5">
    <location>
        <begin position="12"/>
        <end position="367"/>
    </location>
</feature>
<dbReference type="InterPro" id="IPR011032">
    <property type="entry name" value="GroES-like_sf"/>
</dbReference>
<dbReference type="SUPFAM" id="SSF51735">
    <property type="entry name" value="NAD(P)-binding Rossmann-fold domains"/>
    <property type="match status" value="1"/>
</dbReference>
<dbReference type="InterPro" id="IPR050129">
    <property type="entry name" value="Zn_alcohol_dh"/>
</dbReference>
<organism evidence="6 7">
    <name type="scientific">Symmachiella dynata</name>
    <dbReference type="NCBI Taxonomy" id="2527995"/>
    <lineage>
        <taxon>Bacteria</taxon>
        <taxon>Pseudomonadati</taxon>
        <taxon>Planctomycetota</taxon>
        <taxon>Planctomycetia</taxon>
        <taxon>Planctomycetales</taxon>
        <taxon>Planctomycetaceae</taxon>
        <taxon>Symmachiella</taxon>
    </lineage>
</organism>
<dbReference type="EC" id="1.1.1.327" evidence="6"/>
<evidence type="ECO:0000256" key="3">
    <source>
        <dbReference type="ARBA" id="ARBA00023002"/>
    </source>
</evidence>
<evidence type="ECO:0000256" key="2">
    <source>
        <dbReference type="ARBA" id="ARBA00022833"/>
    </source>
</evidence>
<accession>A0A517ZSN1</accession>
<protein>
    <submittedName>
        <fullName evidence="6">5-exo-hydroxycamphor dehydrogenase</fullName>
        <ecNumber evidence="6">1.1.1.327</ecNumber>
    </submittedName>
</protein>
<dbReference type="KEGG" id="sdyn:Mal52_39960"/>
<dbReference type="GO" id="GO:0008270">
    <property type="term" value="F:zinc ion binding"/>
    <property type="evidence" value="ECO:0007669"/>
    <property type="project" value="InterPro"/>
</dbReference>
<keyword evidence="1 4" id="KW-0479">Metal-binding</keyword>
<dbReference type="PANTHER" id="PTHR43401">
    <property type="entry name" value="L-THREONINE 3-DEHYDROGENASE"/>
    <property type="match status" value="1"/>
</dbReference>
<dbReference type="InterPro" id="IPR013149">
    <property type="entry name" value="ADH-like_C"/>
</dbReference>
<dbReference type="PROSITE" id="PS00059">
    <property type="entry name" value="ADH_ZINC"/>
    <property type="match status" value="1"/>
</dbReference>
<dbReference type="AlphaFoldDB" id="A0A517ZSN1"/>
<proteinExistence type="inferred from homology"/>
<comment type="cofactor">
    <cofactor evidence="4">
        <name>Zn(2+)</name>
        <dbReference type="ChEBI" id="CHEBI:29105"/>
    </cofactor>
</comment>
<dbReference type="PANTHER" id="PTHR43401:SF2">
    <property type="entry name" value="L-THREONINE 3-DEHYDROGENASE"/>
    <property type="match status" value="1"/>
</dbReference>
<dbReference type="InterPro" id="IPR020843">
    <property type="entry name" value="ER"/>
</dbReference>
<dbReference type="Proteomes" id="UP000319383">
    <property type="component" value="Chromosome"/>
</dbReference>
<name>A0A517ZSN1_9PLAN</name>
<gene>
    <name evidence="6" type="primary">camD</name>
    <name evidence="6" type="ORF">Mal52_39960</name>
</gene>
<dbReference type="RefSeq" id="WP_197534321.1">
    <property type="nucleotide sequence ID" value="NZ_CP036276.1"/>
</dbReference>
<dbReference type="CDD" id="cd08231">
    <property type="entry name" value="MDR_TM0436_like"/>
    <property type="match status" value="1"/>
</dbReference>
<dbReference type="Pfam" id="PF00107">
    <property type="entry name" value="ADH_zinc_N"/>
    <property type="match status" value="1"/>
</dbReference>
<sequence length="372" mass="40215">MTTTGQVAAFTGVRKPFALREYPVPAPAAGAVLVKVRMANVCGSDLHIWRGEYDVSRGHTEPFCLSIGHEMTGEVAELGEGVTHDSAGQPLAVGDRIVYQYFCPCGRCRSCLRRSTPRCSEALRYRYPPDEYPHFNAAYGQYYYLNPGQAVFKVPANVSDDLAGPANCALAQVIEAFRRGRVGLGDHVVIQGAGGLGINAVAVAREMGVAQIIVIDGIESRLELARAFGADETLLLADYPHPDDRVRRVRELTDGWGADAVLEVSGLPAVVPEGLAMLAQGGTYLEVGNINQGKQVEIDPSVLVHGGKSLLGIMWYDPDCLKAALDLLSTKADVYPFEQILSHHYPLKHIDQAFADQDSGSVQRAALLPWAD</sequence>
<dbReference type="InterPro" id="IPR002328">
    <property type="entry name" value="ADH_Zn_CS"/>
</dbReference>
<dbReference type="Gene3D" id="3.40.50.720">
    <property type="entry name" value="NAD(P)-binding Rossmann-like Domain"/>
    <property type="match status" value="1"/>
</dbReference>
<dbReference type="InterPro" id="IPR013154">
    <property type="entry name" value="ADH-like_N"/>
</dbReference>
<dbReference type="SUPFAM" id="SSF50129">
    <property type="entry name" value="GroES-like"/>
    <property type="match status" value="1"/>
</dbReference>
<keyword evidence="7" id="KW-1185">Reference proteome</keyword>
<evidence type="ECO:0000256" key="4">
    <source>
        <dbReference type="RuleBase" id="RU361277"/>
    </source>
</evidence>
<keyword evidence="3 6" id="KW-0560">Oxidoreductase</keyword>
<dbReference type="EMBL" id="CP036276">
    <property type="protein sequence ID" value="QDU45502.1"/>
    <property type="molecule type" value="Genomic_DNA"/>
</dbReference>
<dbReference type="GO" id="GO:0018452">
    <property type="term" value="F:5-exo-hydroxycamphor dehydrogenase activity"/>
    <property type="evidence" value="ECO:0007669"/>
    <property type="project" value="UniProtKB-EC"/>
</dbReference>
<evidence type="ECO:0000259" key="5">
    <source>
        <dbReference type="SMART" id="SM00829"/>
    </source>
</evidence>
<dbReference type="InterPro" id="IPR036291">
    <property type="entry name" value="NAD(P)-bd_dom_sf"/>
</dbReference>